<reference evidence="1" key="1">
    <citation type="journal article" date="2014" name="Front. Microbiol.">
        <title>High frequency of phylogenetically diverse reductive dehalogenase-homologous genes in deep subseafloor sedimentary metagenomes.</title>
        <authorList>
            <person name="Kawai M."/>
            <person name="Futagami T."/>
            <person name="Toyoda A."/>
            <person name="Takaki Y."/>
            <person name="Nishi S."/>
            <person name="Hori S."/>
            <person name="Arai W."/>
            <person name="Tsubouchi T."/>
            <person name="Morono Y."/>
            <person name="Uchiyama I."/>
            <person name="Ito T."/>
            <person name="Fujiyama A."/>
            <person name="Inagaki F."/>
            <person name="Takami H."/>
        </authorList>
    </citation>
    <scope>NUCLEOTIDE SEQUENCE</scope>
    <source>
        <strain evidence="1">Expedition CK06-06</strain>
    </source>
</reference>
<organism evidence="1">
    <name type="scientific">marine sediment metagenome</name>
    <dbReference type="NCBI Taxonomy" id="412755"/>
    <lineage>
        <taxon>unclassified sequences</taxon>
        <taxon>metagenomes</taxon>
        <taxon>ecological metagenomes</taxon>
    </lineage>
</organism>
<protein>
    <submittedName>
        <fullName evidence="1">Uncharacterized protein</fullName>
    </submittedName>
</protein>
<sequence>DRELSNLLEQIENSTPKEVEQKFLVAWKDIFHWILSKTGKEWFLEKQQLTQYARRIAAMFTTELLLYFLR</sequence>
<feature type="non-terminal residue" evidence="1">
    <location>
        <position position="1"/>
    </location>
</feature>
<feature type="non-terminal residue" evidence="1">
    <location>
        <position position="70"/>
    </location>
</feature>
<accession>X1DU47</accession>
<comment type="caution">
    <text evidence="1">The sequence shown here is derived from an EMBL/GenBank/DDBJ whole genome shotgun (WGS) entry which is preliminary data.</text>
</comment>
<name>X1DU47_9ZZZZ</name>
<proteinExistence type="predicted"/>
<gene>
    <name evidence="1" type="ORF">S01H4_66552</name>
</gene>
<evidence type="ECO:0000313" key="1">
    <source>
        <dbReference type="EMBL" id="GAH24546.1"/>
    </source>
</evidence>
<dbReference type="AlphaFoldDB" id="X1DU47"/>
<dbReference type="EMBL" id="BART01041280">
    <property type="protein sequence ID" value="GAH24546.1"/>
    <property type="molecule type" value="Genomic_DNA"/>
</dbReference>